<feature type="domain" description="Ribosome maturation factor RimP N-terminal" evidence="4">
    <location>
        <begin position="9"/>
        <end position="75"/>
    </location>
</feature>
<dbReference type="STRING" id="857265.WG78_10680"/>
<proteinExistence type="inferred from homology"/>
<evidence type="ECO:0000256" key="3">
    <source>
        <dbReference type="HAMAP-Rule" id="MF_01077"/>
    </source>
</evidence>
<dbReference type="Pfam" id="PF02576">
    <property type="entry name" value="RimP_N"/>
    <property type="match status" value="1"/>
</dbReference>
<evidence type="ECO:0000313" key="7">
    <source>
        <dbReference type="Proteomes" id="UP000037939"/>
    </source>
</evidence>
<dbReference type="InterPro" id="IPR035956">
    <property type="entry name" value="RimP_N_sf"/>
</dbReference>
<comment type="subcellular location">
    <subcellularLocation>
        <location evidence="3">Cytoplasm</location>
    </subcellularLocation>
</comment>
<dbReference type="InterPro" id="IPR028998">
    <property type="entry name" value="RimP_C"/>
</dbReference>
<dbReference type="Gene3D" id="3.30.300.70">
    <property type="entry name" value="RimP-like superfamily, N-terminal"/>
    <property type="match status" value="1"/>
</dbReference>
<keyword evidence="2 3" id="KW-0690">Ribosome biogenesis</keyword>
<sequence length="144" mass="16003">MAVNLQSVVEATVPGLGYEVVDLELGQNGLVRLFIDKPGGITVEDCATVSNHLTRLFMVENIGYDRLEVSSPGLDRAIKTPADFARFAGELVRVKMRMPLPDKRKRFVGKLVGLEDNKVVVDVDGERLTIEQAHIDKVRLEPQF</sequence>
<comment type="function">
    <text evidence="3">Required for maturation of 30S ribosomal subunits.</text>
</comment>
<name>A0A0N0XIJ2_9NEIS</name>
<dbReference type="PATRIC" id="fig|857265.3.peg.2195"/>
<dbReference type="CDD" id="cd01734">
    <property type="entry name" value="YlxS_C"/>
    <property type="match status" value="1"/>
</dbReference>
<dbReference type="InterPro" id="IPR003728">
    <property type="entry name" value="Ribosome_maturation_RimP"/>
</dbReference>
<accession>A0A0N0XIJ2</accession>
<feature type="domain" description="Ribosome maturation factor RimP C-terminal" evidence="5">
    <location>
        <begin position="78"/>
        <end position="144"/>
    </location>
</feature>
<dbReference type="Pfam" id="PF17384">
    <property type="entry name" value="DUF150_C"/>
    <property type="match status" value="1"/>
</dbReference>
<dbReference type="PANTHER" id="PTHR33867:SF1">
    <property type="entry name" value="RIBOSOME MATURATION FACTOR RIMP"/>
    <property type="match status" value="1"/>
</dbReference>
<dbReference type="AlphaFoldDB" id="A0A0N0XIJ2"/>
<keyword evidence="7" id="KW-1185">Reference proteome</keyword>
<gene>
    <name evidence="3 6" type="primary">rimP</name>
    <name evidence="6" type="ORF">WG78_10680</name>
</gene>
<dbReference type="SUPFAM" id="SSF74942">
    <property type="entry name" value="YhbC-like, C-terminal domain"/>
    <property type="match status" value="1"/>
</dbReference>
<dbReference type="Gene3D" id="2.30.30.180">
    <property type="entry name" value="Ribosome maturation factor RimP, C-terminal domain"/>
    <property type="match status" value="1"/>
</dbReference>
<protein>
    <recommendedName>
        <fullName evidence="3">Ribosome maturation factor RimP</fullName>
    </recommendedName>
</protein>
<dbReference type="Proteomes" id="UP000037939">
    <property type="component" value="Unassembled WGS sequence"/>
</dbReference>
<dbReference type="InterPro" id="IPR028989">
    <property type="entry name" value="RimP_N"/>
</dbReference>
<evidence type="ECO:0000256" key="2">
    <source>
        <dbReference type="ARBA" id="ARBA00022517"/>
    </source>
</evidence>
<keyword evidence="1 3" id="KW-0963">Cytoplasm</keyword>
<dbReference type="InterPro" id="IPR036847">
    <property type="entry name" value="RimP_C_sf"/>
</dbReference>
<dbReference type="HAMAP" id="MF_01077">
    <property type="entry name" value="RimP"/>
    <property type="match status" value="1"/>
</dbReference>
<evidence type="ECO:0000313" key="6">
    <source>
        <dbReference type="EMBL" id="KPC52949.1"/>
    </source>
</evidence>
<evidence type="ECO:0000259" key="5">
    <source>
        <dbReference type="Pfam" id="PF17384"/>
    </source>
</evidence>
<dbReference type="OrthoDB" id="9805006at2"/>
<dbReference type="EMBL" id="LAQT01000008">
    <property type="protein sequence ID" value="KPC52949.1"/>
    <property type="molecule type" value="Genomic_DNA"/>
</dbReference>
<dbReference type="GO" id="GO:0006412">
    <property type="term" value="P:translation"/>
    <property type="evidence" value="ECO:0007669"/>
    <property type="project" value="TreeGrafter"/>
</dbReference>
<evidence type="ECO:0000256" key="1">
    <source>
        <dbReference type="ARBA" id="ARBA00022490"/>
    </source>
</evidence>
<dbReference type="GO" id="GO:0000028">
    <property type="term" value="P:ribosomal small subunit assembly"/>
    <property type="evidence" value="ECO:0007669"/>
    <property type="project" value="TreeGrafter"/>
</dbReference>
<organism evidence="6 7">
    <name type="scientific">Amantichitinum ursilacus</name>
    <dbReference type="NCBI Taxonomy" id="857265"/>
    <lineage>
        <taxon>Bacteria</taxon>
        <taxon>Pseudomonadati</taxon>
        <taxon>Pseudomonadota</taxon>
        <taxon>Betaproteobacteria</taxon>
        <taxon>Neisseriales</taxon>
        <taxon>Chitinibacteraceae</taxon>
        <taxon>Amantichitinum</taxon>
    </lineage>
</organism>
<comment type="caution">
    <text evidence="6">The sequence shown here is derived from an EMBL/GenBank/DDBJ whole genome shotgun (WGS) entry which is preliminary data.</text>
</comment>
<dbReference type="NCBIfam" id="NF000929">
    <property type="entry name" value="PRK00092.2-1"/>
    <property type="match status" value="1"/>
</dbReference>
<comment type="similarity">
    <text evidence="3">Belongs to the RimP family.</text>
</comment>
<dbReference type="SUPFAM" id="SSF75420">
    <property type="entry name" value="YhbC-like, N-terminal domain"/>
    <property type="match status" value="1"/>
</dbReference>
<dbReference type="PANTHER" id="PTHR33867">
    <property type="entry name" value="RIBOSOME MATURATION FACTOR RIMP"/>
    <property type="match status" value="1"/>
</dbReference>
<evidence type="ECO:0000259" key="4">
    <source>
        <dbReference type="Pfam" id="PF02576"/>
    </source>
</evidence>
<reference evidence="6 7" key="1">
    <citation type="submission" date="2015-07" db="EMBL/GenBank/DDBJ databases">
        <title>Draft genome sequence of the Amantichitinum ursilacus IGB-41, a new chitin-degrading bacterium.</title>
        <authorList>
            <person name="Kirstahler P."/>
            <person name="Guenther M."/>
            <person name="Grumaz C."/>
            <person name="Rupp S."/>
            <person name="Zibek S."/>
            <person name="Sohn K."/>
        </authorList>
    </citation>
    <scope>NUCLEOTIDE SEQUENCE [LARGE SCALE GENOMIC DNA]</scope>
    <source>
        <strain evidence="6 7">IGB-41</strain>
    </source>
</reference>
<dbReference type="GO" id="GO:0005829">
    <property type="term" value="C:cytosol"/>
    <property type="evidence" value="ECO:0007669"/>
    <property type="project" value="TreeGrafter"/>
</dbReference>